<keyword evidence="3" id="KW-1185">Reference proteome</keyword>
<gene>
    <name evidence="2" type="ORF">E0L32_000199</name>
</gene>
<dbReference type="GeneID" id="41967646"/>
<sequence length="157" mass="16736">MQIFSLVLAAFALVISSVLSAPLPSPNPEVQVVSMLATVPQWTIKSMKRSCNGNFTRCIWFFSIDTQAGAPVQCRLNVVGTTKVPATQTAINGARCGGYVVSTGWSGQFGPGNGFTTLSIVDVGNKLIAWPAYADGDLVNKVTVRPDRSFPVTKLQT</sequence>
<feature type="chain" id="PRO_5021434219" description="Small secreted protein" evidence="1">
    <location>
        <begin position="21"/>
        <end position="157"/>
    </location>
</feature>
<comment type="caution">
    <text evidence="2">The sequence shown here is derived from an EMBL/GenBank/DDBJ whole genome shotgun (WGS) entry which is preliminary data.</text>
</comment>
<reference evidence="2 3" key="1">
    <citation type="submission" date="2019-06" db="EMBL/GenBank/DDBJ databases">
        <title>Draft genome sequence of the filamentous fungus Phialemoniopsis curvata isolated from diesel fuel.</title>
        <authorList>
            <person name="Varaljay V.A."/>
            <person name="Lyon W.J."/>
            <person name="Crouch A.L."/>
            <person name="Drake C.E."/>
            <person name="Hollomon J.M."/>
            <person name="Nadeau L.J."/>
            <person name="Nunn H.S."/>
            <person name="Stevenson B.S."/>
            <person name="Bojanowski C.L."/>
            <person name="Crookes-Goodson W.J."/>
        </authorList>
    </citation>
    <scope>NUCLEOTIDE SEQUENCE [LARGE SCALE GENOMIC DNA]</scope>
    <source>
        <strain evidence="2 3">D216</strain>
    </source>
</reference>
<dbReference type="Proteomes" id="UP000319257">
    <property type="component" value="Unassembled WGS sequence"/>
</dbReference>
<evidence type="ECO:0008006" key="4">
    <source>
        <dbReference type="Google" id="ProtNLM"/>
    </source>
</evidence>
<accession>A0A507AYI2</accession>
<organism evidence="2 3">
    <name type="scientific">Thyridium curvatum</name>
    <dbReference type="NCBI Taxonomy" id="1093900"/>
    <lineage>
        <taxon>Eukaryota</taxon>
        <taxon>Fungi</taxon>
        <taxon>Dikarya</taxon>
        <taxon>Ascomycota</taxon>
        <taxon>Pezizomycotina</taxon>
        <taxon>Sordariomycetes</taxon>
        <taxon>Sordariomycetidae</taxon>
        <taxon>Thyridiales</taxon>
        <taxon>Thyridiaceae</taxon>
        <taxon>Thyridium</taxon>
    </lineage>
</organism>
<protein>
    <recommendedName>
        <fullName evidence="4">Small secreted protein</fullName>
    </recommendedName>
</protein>
<dbReference type="AlphaFoldDB" id="A0A507AYI2"/>
<proteinExistence type="predicted"/>
<evidence type="ECO:0000256" key="1">
    <source>
        <dbReference type="SAM" id="SignalP"/>
    </source>
</evidence>
<keyword evidence="1" id="KW-0732">Signal</keyword>
<name>A0A507AYI2_9PEZI</name>
<dbReference type="EMBL" id="SKBQ01000001">
    <property type="protein sequence ID" value="TPX15865.1"/>
    <property type="molecule type" value="Genomic_DNA"/>
</dbReference>
<feature type="signal peptide" evidence="1">
    <location>
        <begin position="1"/>
        <end position="20"/>
    </location>
</feature>
<evidence type="ECO:0000313" key="3">
    <source>
        <dbReference type="Proteomes" id="UP000319257"/>
    </source>
</evidence>
<evidence type="ECO:0000313" key="2">
    <source>
        <dbReference type="EMBL" id="TPX15865.1"/>
    </source>
</evidence>
<dbReference type="RefSeq" id="XP_030997576.1">
    <property type="nucleotide sequence ID" value="XM_031136119.1"/>
</dbReference>
<dbReference type="InParanoid" id="A0A507AYI2"/>
<dbReference type="OrthoDB" id="5352317at2759"/>